<name>A0A371E036_MUCPR</name>
<feature type="non-terminal residue" evidence="1">
    <location>
        <position position="1"/>
    </location>
</feature>
<dbReference type="AlphaFoldDB" id="A0A371E036"/>
<dbReference type="Proteomes" id="UP000257109">
    <property type="component" value="Unassembled WGS sequence"/>
</dbReference>
<evidence type="ECO:0000313" key="2">
    <source>
        <dbReference type="Proteomes" id="UP000257109"/>
    </source>
</evidence>
<dbReference type="EMBL" id="QJKJ01017783">
    <property type="protein sequence ID" value="RDX58153.1"/>
    <property type="molecule type" value="Genomic_DNA"/>
</dbReference>
<keyword evidence="2" id="KW-1185">Reference proteome</keyword>
<reference evidence="1" key="1">
    <citation type="submission" date="2018-05" db="EMBL/GenBank/DDBJ databases">
        <title>Draft genome of Mucuna pruriens seed.</title>
        <authorList>
            <person name="Nnadi N.E."/>
            <person name="Vos R."/>
            <person name="Hasami M.H."/>
            <person name="Devisetty U.K."/>
            <person name="Aguiy J.C."/>
        </authorList>
    </citation>
    <scope>NUCLEOTIDE SEQUENCE [LARGE SCALE GENOMIC DNA]</scope>
    <source>
        <strain evidence="1">JCA_2017</strain>
    </source>
</reference>
<protein>
    <submittedName>
        <fullName evidence="1">Uncharacterized protein</fullName>
    </submittedName>
</protein>
<proteinExistence type="predicted"/>
<accession>A0A371E036</accession>
<organism evidence="1 2">
    <name type="scientific">Mucuna pruriens</name>
    <name type="common">Velvet bean</name>
    <name type="synonym">Dolichos pruriens</name>
    <dbReference type="NCBI Taxonomy" id="157652"/>
    <lineage>
        <taxon>Eukaryota</taxon>
        <taxon>Viridiplantae</taxon>
        <taxon>Streptophyta</taxon>
        <taxon>Embryophyta</taxon>
        <taxon>Tracheophyta</taxon>
        <taxon>Spermatophyta</taxon>
        <taxon>Magnoliopsida</taxon>
        <taxon>eudicotyledons</taxon>
        <taxon>Gunneridae</taxon>
        <taxon>Pentapetalae</taxon>
        <taxon>rosids</taxon>
        <taxon>fabids</taxon>
        <taxon>Fabales</taxon>
        <taxon>Fabaceae</taxon>
        <taxon>Papilionoideae</taxon>
        <taxon>50 kb inversion clade</taxon>
        <taxon>NPAAA clade</taxon>
        <taxon>indigoferoid/millettioid clade</taxon>
        <taxon>Phaseoleae</taxon>
        <taxon>Mucuna</taxon>
    </lineage>
</organism>
<evidence type="ECO:0000313" key="1">
    <source>
        <dbReference type="EMBL" id="RDX58153.1"/>
    </source>
</evidence>
<sequence length="59" mass="6784">MKKTFPHGNLKEKIYLEQPNEFNEVKAISKTMEFDMKDLGVTKKILGMDIHMGGSSRKL</sequence>
<comment type="caution">
    <text evidence="1">The sequence shown here is derived from an EMBL/GenBank/DDBJ whole genome shotgun (WGS) entry which is preliminary data.</text>
</comment>
<gene>
    <name evidence="1" type="ORF">CR513_62557</name>
</gene>